<evidence type="ECO:0000259" key="14">
    <source>
        <dbReference type="PROSITE" id="PS51486"/>
    </source>
</evidence>
<keyword evidence="6 10" id="KW-0238">DNA-binding</keyword>
<dbReference type="SUPFAM" id="SSF46774">
    <property type="entry name" value="ARID-like"/>
    <property type="match status" value="1"/>
</dbReference>
<feature type="domain" description="REKLES" evidence="14">
    <location>
        <begin position="707"/>
        <end position="802"/>
    </location>
</feature>
<feature type="coiled-coil region" evidence="11">
    <location>
        <begin position="292"/>
        <end position="319"/>
    </location>
</feature>
<evidence type="ECO:0000256" key="3">
    <source>
        <dbReference type="ARBA" id="ARBA00022553"/>
    </source>
</evidence>
<dbReference type="InterPro" id="IPR036431">
    <property type="entry name" value="ARID_dom_sf"/>
</dbReference>
<keyword evidence="7" id="KW-0804">Transcription</keyword>
<dbReference type="CDD" id="cd16879">
    <property type="entry name" value="ARID_ARID3B"/>
    <property type="match status" value="1"/>
</dbReference>
<evidence type="ECO:0000256" key="11">
    <source>
        <dbReference type="SAM" id="Coils"/>
    </source>
</evidence>
<accession>A0AA88PME1</accession>
<reference evidence="15" key="1">
    <citation type="submission" date="2023-08" db="EMBL/GenBank/DDBJ databases">
        <title>Chromosome-level Genome Assembly of mud carp (Cirrhinus molitorella).</title>
        <authorList>
            <person name="Liu H."/>
        </authorList>
    </citation>
    <scope>NUCLEOTIDE SEQUENCE</scope>
    <source>
        <strain evidence="15">Prfri</strain>
        <tissue evidence="15">Muscle</tissue>
    </source>
</reference>
<keyword evidence="11" id="KW-0175">Coiled coil</keyword>
<gene>
    <name evidence="15" type="ORF">Q8A67_011612</name>
</gene>
<proteinExistence type="inferred from homology"/>
<dbReference type="GO" id="GO:0006357">
    <property type="term" value="P:regulation of transcription by RNA polymerase II"/>
    <property type="evidence" value="ECO:0007669"/>
    <property type="project" value="InterPro"/>
</dbReference>
<evidence type="ECO:0000256" key="10">
    <source>
        <dbReference type="RuleBase" id="RU369100"/>
    </source>
</evidence>
<dbReference type="GO" id="GO:0003677">
    <property type="term" value="F:DNA binding"/>
    <property type="evidence" value="ECO:0007669"/>
    <property type="project" value="UniProtKB-UniRule"/>
</dbReference>
<comment type="subunit">
    <text evidence="9">Heterodimer with ARID3A. Interacts with unphosphorylated RB1.</text>
</comment>
<dbReference type="Pfam" id="PF01388">
    <property type="entry name" value="ARID"/>
    <property type="match status" value="1"/>
</dbReference>
<evidence type="ECO:0000313" key="16">
    <source>
        <dbReference type="Proteomes" id="UP001187343"/>
    </source>
</evidence>
<dbReference type="Pfam" id="PF15260">
    <property type="entry name" value="FAM219A"/>
    <property type="match status" value="1"/>
</dbReference>
<dbReference type="Proteomes" id="UP001187343">
    <property type="component" value="Unassembled WGS sequence"/>
</dbReference>
<keyword evidence="4" id="KW-0007">Acetylation</keyword>
<feature type="compositionally biased region" description="Basic and acidic residues" evidence="12">
    <location>
        <begin position="247"/>
        <end position="260"/>
    </location>
</feature>
<name>A0AA88PME1_9TELE</name>
<dbReference type="PANTHER" id="PTHR15348">
    <property type="entry name" value="AT-RICH INTERACTIVE DOMAIN-CONTAINING PROTEIN ARID DOMAIN- CONTAINING PROTEIN DEAD RINGER PROTEIN B-CELL REGULATOR OF IGH TRANSCRIPTION BRIGHT"/>
    <property type="match status" value="1"/>
</dbReference>
<feature type="region of interest" description="Disordered" evidence="12">
    <location>
        <begin position="1"/>
        <end position="34"/>
    </location>
</feature>
<feature type="compositionally biased region" description="Low complexity" evidence="12">
    <location>
        <begin position="822"/>
        <end position="855"/>
    </location>
</feature>
<feature type="compositionally biased region" description="Basic and acidic residues" evidence="12">
    <location>
        <begin position="184"/>
        <end position="202"/>
    </location>
</feature>
<comment type="similarity">
    <text evidence="1">Belongs to the FAM219 family.</text>
</comment>
<evidence type="ECO:0000256" key="8">
    <source>
        <dbReference type="ARBA" id="ARBA00023242"/>
    </source>
</evidence>
<dbReference type="PROSITE" id="PS51011">
    <property type="entry name" value="ARID"/>
    <property type="match status" value="1"/>
</dbReference>
<organism evidence="15 16">
    <name type="scientific">Cirrhinus molitorella</name>
    <name type="common">mud carp</name>
    <dbReference type="NCBI Taxonomy" id="172907"/>
    <lineage>
        <taxon>Eukaryota</taxon>
        <taxon>Metazoa</taxon>
        <taxon>Chordata</taxon>
        <taxon>Craniata</taxon>
        <taxon>Vertebrata</taxon>
        <taxon>Euteleostomi</taxon>
        <taxon>Actinopterygii</taxon>
        <taxon>Neopterygii</taxon>
        <taxon>Teleostei</taxon>
        <taxon>Ostariophysi</taxon>
        <taxon>Cypriniformes</taxon>
        <taxon>Cyprinidae</taxon>
        <taxon>Labeoninae</taxon>
        <taxon>Labeonini</taxon>
        <taxon>Cirrhinus</taxon>
    </lineage>
</organism>
<evidence type="ECO:0000256" key="5">
    <source>
        <dbReference type="ARBA" id="ARBA00023015"/>
    </source>
</evidence>
<evidence type="ECO:0000256" key="6">
    <source>
        <dbReference type="ARBA" id="ARBA00023125"/>
    </source>
</evidence>
<evidence type="ECO:0000256" key="4">
    <source>
        <dbReference type="ARBA" id="ARBA00022990"/>
    </source>
</evidence>
<evidence type="ECO:0000256" key="9">
    <source>
        <dbReference type="ARBA" id="ARBA00062449"/>
    </source>
</evidence>
<feature type="compositionally biased region" description="Basic and acidic residues" evidence="12">
    <location>
        <begin position="1"/>
        <end position="15"/>
    </location>
</feature>
<evidence type="ECO:0000313" key="15">
    <source>
        <dbReference type="EMBL" id="KAK2894383.1"/>
    </source>
</evidence>
<dbReference type="InterPro" id="IPR023334">
    <property type="entry name" value="REKLES_domain"/>
</dbReference>
<feature type="region of interest" description="Disordered" evidence="12">
    <location>
        <begin position="46"/>
        <end position="79"/>
    </location>
</feature>
<keyword evidence="5 10" id="KW-0805">Transcription regulation</keyword>
<evidence type="ECO:0000256" key="12">
    <source>
        <dbReference type="SAM" id="MobiDB-lite"/>
    </source>
</evidence>
<sequence>MESREQRTLLSDRESSVAMKSAENSDQPQAVEKRGPYIMSKAPAFHSKLQKHRDTARRALQKRGLGSGRPVLHQPRHKPKSVKFNKGYAALSQTGEDSLISLDSDSDAELDCSSGYSSAEVHPDLNRQLLKDGYHLDEIPDDEDLDLIPPKSLSSSVCCCSAVSACRSLALALAGWGVRGAARPGEETPERERETRVQRKGSFRELSAERRAARRSVIAVLLALKRSAPDRHALAGGTESAAGARARFTESYRAERDERSGGMVDNSGSGKTQMEAGLAGGFPHSASTGVKLEAMMEQLQRQQQARLEMEHKERRLREAHIMYAQQVAAQQAILAAARASGAGFVGKSLIVGSGQPSQSSLDSEREDEEERGRESDEEDDDDGMMEGDEGSEEDDRPASGLEFLRKQTLALQQGAIRIAGRPFGSFSDPASATDAQRAPSPAVRVKQEPEDDLSPVGRPPAASPNGQADWSYEDHFKVNGGASWPDDVDVARGRGEASRDFAKLYELDNDPNRKEFLDDLFTFMQKRGTPVNRIPIMAKQVLDLYMLYKLVTEKGGLVEVINKKIWREITKGLNLPTSITSAAFTLRTQYMKYLYPYECERKALSSPSELQAAIDSNRREGRRPSYSNSLFRFSPSPGSAPHILTPPKMHLSALGAVGALNGLQVSQGPPLKKGLDDSIPSLLAGRSSSMVLALGQQHQAMGLARAATLEQLREKLETEAPERKMARLAEEQQRLMQQAFQHNLLTMASQIPLNLRLVAPARDEKQDLAVSISSSGAASISVSVEVNGIVYSGTLFAQKSASAAAGVNVNASAAPHAPPAGPSFAFSSSAPSQSPTSSSSSKGRSSAEPSTSGSP</sequence>
<dbReference type="InterPro" id="IPR045147">
    <property type="entry name" value="ARI3A/B/C"/>
</dbReference>
<comment type="function">
    <text evidence="10">Transcription factor.</text>
</comment>
<feature type="region of interest" description="Disordered" evidence="12">
    <location>
        <begin position="351"/>
        <end position="397"/>
    </location>
</feature>
<protein>
    <recommendedName>
        <fullName evidence="10">AT-rich interactive domain-containing protein 3</fullName>
        <shortName evidence="10">ARID domain-containing protein</shortName>
    </recommendedName>
</protein>
<evidence type="ECO:0000256" key="2">
    <source>
        <dbReference type="ARBA" id="ARBA00022481"/>
    </source>
</evidence>
<keyword evidence="3" id="KW-0597">Phosphoprotein</keyword>
<dbReference type="AlphaFoldDB" id="A0AA88PME1"/>
<dbReference type="SMART" id="SM01014">
    <property type="entry name" value="ARID"/>
    <property type="match status" value="1"/>
</dbReference>
<evidence type="ECO:0000259" key="13">
    <source>
        <dbReference type="PROSITE" id="PS51011"/>
    </source>
</evidence>
<dbReference type="PROSITE" id="PS51486">
    <property type="entry name" value="REKLES"/>
    <property type="match status" value="1"/>
</dbReference>
<feature type="domain" description="ARID" evidence="13">
    <location>
        <begin position="510"/>
        <end position="602"/>
    </location>
</feature>
<dbReference type="EMBL" id="JAUYZG010000011">
    <property type="protein sequence ID" value="KAK2894383.1"/>
    <property type="molecule type" value="Genomic_DNA"/>
</dbReference>
<feature type="region of interest" description="Disordered" evidence="12">
    <location>
        <begin position="422"/>
        <end position="470"/>
    </location>
</feature>
<dbReference type="SMART" id="SM00501">
    <property type="entry name" value="BRIGHT"/>
    <property type="match status" value="1"/>
</dbReference>
<comment type="caution">
    <text evidence="15">The sequence shown here is derived from an EMBL/GenBank/DDBJ whole genome shotgun (WGS) entry which is preliminary data.</text>
</comment>
<dbReference type="InterPro" id="IPR001606">
    <property type="entry name" value="ARID_dom"/>
</dbReference>
<keyword evidence="2" id="KW-0488">Methylation</keyword>
<feature type="region of interest" description="Disordered" evidence="12">
    <location>
        <begin position="181"/>
        <end position="202"/>
    </location>
</feature>
<dbReference type="FunFam" id="1.10.150.60:FF:000008">
    <property type="entry name" value="Putative AT-rich interactive domain-containing protein 3B"/>
    <property type="match status" value="1"/>
</dbReference>
<evidence type="ECO:0000256" key="1">
    <source>
        <dbReference type="ARBA" id="ARBA00010549"/>
    </source>
</evidence>
<feature type="compositionally biased region" description="Acidic residues" evidence="12">
    <location>
        <begin position="364"/>
        <end position="395"/>
    </location>
</feature>
<dbReference type="GO" id="GO:0005634">
    <property type="term" value="C:nucleus"/>
    <property type="evidence" value="ECO:0007669"/>
    <property type="project" value="UniProtKB-SubCell"/>
</dbReference>
<dbReference type="InterPro" id="IPR029339">
    <property type="entry name" value="FAM219"/>
</dbReference>
<dbReference type="PANTHER" id="PTHR15348:SF30">
    <property type="entry name" value="AT-RICH INTERACTIVE DOMAIN-CONTAINING PROTEIN 3"/>
    <property type="match status" value="1"/>
</dbReference>
<dbReference type="Gene3D" id="1.10.150.60">
    <property type="entry name" value="ARID DNA-binding domain"/>
    <property type="match status" value="1"/>
</dbReference>
<keyword evidence="8 10" id="KW-0539">Nucleus</keyword>
<keyword evidence="16" id="KW-1185">Reference proteome</keyword>
<feature type="region of interest" description="Disordered" evidence="12">
    <location>
        <begin position="245"/>
        <end position="274"/>
    </location>
</feature>
<comment type="subcellular location">
    <subcellularLocation>
        <location evidence="10">Nucleus</location>
    </subcellularLocation>
</comment>
<feature type="region of interest" description="Disordered" evidence="12">
    <location>
        <begin position="812"/>
        <end position="855"/>
    </location>
</feature>
<evidence type="ECO:0000256" key="7">
    <source>
        <dbReference type="ARBA" id="ARBA00023163"/>
    </source>
</evidence>